<dbReference type="InterPro" id="IPR001782">
    <property type="entry name" value="Flag_FlgI"/>
</dbReference>
<dbReference type="PANTHER" id="PTHR30381:SF0">
    <property type="entry name" value="FLAGELLAR P-RING PROTEIN"/>
    <property type="match status" value="1"/>
</dbReference>
<evidence type="ECO:0000256" key="2">
    <source>
        <dbReference type="ARBA" id="ARBA00004117"/>
    </source>
</evidence>
<keyword evidence="6" id="KW-0282">Flagellum</keyword>
<dbReference type="RefSeq" id="WP_186923742.1">
    <property type="nucleotide sequence ID" value="NZ_JACOFW010000019.1"/>
</dbReference>
<comment type="similarity">
    <text evidence="5">Belongs to the FlgI family.</text>
</comment>
<keyword evidence="6" id="KW-0969">Cilium</keyword>
<evidence type="ECO:0000256" key="1">
    <source>
        <dbReference type="ARBA" id="ARBA00002591"/>
    </source>
</evidence>
<reference evidence="6 7" key="1">
    <citation type="submission" date="2020-08" db="EMBL/GenBank/DDBJ databases">
        <title>Novel species isolated from subtropical streams in China.</title>
        <authorList>
            <person name="Lu H."/>
        </authorList>
    </citation>
    <scope>NUCLEOTIDE SEQUENCE [LARGE SCALE GENOMIC DNA]</scope>
    <source>
        <strain evidence="6 7">KACC 16656</strain>
    </source>
</reference>
<organism evidence="6 7">
    <name type="scientific">Undibacterium seohonense</name>
    <dbReference type="NCBI Taxonomy" id="1344950"/>
    <lineage>
        <taxon>Bacteria</taxon>
        <taxon>Pseudomonadati</taxon>
        <taxon>Pseudomonadota</taxon>
        <taxon>Betaproteobacteria</taxon>
        <taxon>Burkholderiales</taxon>
        <taxon>Oxalobacteraceae</taxon>
        <taxon>Undibacterium</taxon>
    </lineage>
</organism>
<gene>
    <name evidence="5" type="primary">flgI</name>
    <name evidence="6" type="ORF">H8K52_15065</name>
</gene>
<dbReference type="NCBIfam" id="NF003676">
    <property type="entry name" value="PRK05303.1"/>
    <property type="match status" value="1"/>
</dbReference>
<evidence type="ECO:0000256" key="5">
    <source>
        <dbReference type="HAMAP-Rule" id="MF_00416"/>
    </source>
</evidence>
<comment type="function">
    <text evidence="1 5">Assembles around the rod to form the L-ring and probably protects the motor/basal body from shearing forces during rotation.</text>
</comment>
<evidence type="ECO:0000256" key="4">
    <source>
        <dbReference type="ARBA" id="ARBA00023143"/>
    </source>
</evidence>
<comment type="subcellular location">
    <subcellularLocation>
        <location evidence="2 5">Bacterial flagellum basal body</location>
    </subcellularLocation>
</comment>
<protein>
    <recommendedName>
        <fullName evidence="5">Flagellar P-ring protein</fullName>
    </recommendedName>
    <alternativeName>
        <fullName evidence="5">Basal body P-ring protein</fullName>
    </alternativeName>
</protein>
<accession>A0ABR6X772</accession>
<comment type="caution">
    <text evidence="6">The sequence shown here is derived from an EMBL/GenBank/DDBJ whole genome shotgun (WGS) entry which is preliminary data.</text>
</comment>
<dbReference type="PANTHER" id="PTHR30381">
    <property type="entry name" value="FLAGELLAR P-RING PERIPLASMIC PROTEIN FLGI"/>
    <property type="match status" value="1"/>
</dbReference>
<keyword evidence="4 5" id="KW-0975">Bacterial flagellum</keyword>
<evidence type="ECO:0000313" key="7">
    <source>
        <dbReference type="Proteomes" id="UP000648257"/>
    </source>
</evidence>
<name>A0ABR6X772_9BURK</name>
<dbReference type="Proteomes" id="UP000648257">
    <property type="component" value="Unassembled WGS sequence"/>
</dbReference>
<dbReference type="HAMAP" id="MF_00416">
    <property type="entry name" value="FlgI"/>
    <property type="match status" value="1"/>
</dbReference>
<keyword evidence="7" id="KW-1185">Reference proteome</keyword>
<dbReference type="EMBL" id="JACOFW010000019">
    <property type="protein sequence ID" value="MBC3808665.1"/>
    <property type="molecule type" value="Genomic_DNA"/>
</dbReference>
<keyword evidence="3" id="KW-0732">Signal</keyword>
<dbReference type="Pfam" id="PF02119">
    <property type="entry name" value="FlgI"/>
    <property type="match status" value="1"/>
</dbReference>
<comment type="subunit">
    <text evidence="5">The basal body constitutes a major portion of the flagellar organelle and consists of four rings (L,P,S, and M) mounted on a central rod.</text>
</comment>
<evidence type="ECO:0000313" key="6">
    <source>
        <dbReference type="EMBL" id="MBC3808665.1"/>
    </source>
</evidence>
<keyword evidence="6" id="KW-0966">Cell projection</keyword>
<evidence type="ECO:0000256" key="3">
    <source>
        <dbReference type="ARBA" id="ARBA00022729"/>
    </source>
</evidence>
<proteinExistence type="inferred from homology"/>
<dbReference type="PRINTS" id="PR01010">
    <property type="entry name" value="FLGPRINGFLGI"/>
</dbReference>
<sequence length="381" mass="39324">MENDQFNRFARVSKLLCSRIFVLVLASLFVASPVCAERLKDLAGIQGVRQNQLMGYGLVVGLDGSGDQTTQTPFTVQSIISMMQQMGVTIPVGTSLQLKNVAAVMVTTSLPPFSQPGQTLDVTVSSMGNAKSLKGGTLLMTPLKGADNQIYAMSQGNVLVGGVGASSNGSKAQVNHLSVGRISAGATVERAVPSALGYGNSIQLELNTADFSTASRVVEAINLRFGANTAAAVDGRVIQVKAPLANDQRVAFLGALESLDVTPAQMAAKVILNARTGSIVMNQSVSLENCAVAHGNLSIVVSTDNTVSQPNALTDGQTAGVGNSNISITKEGGQLLMLKAGASLSEVVKALNSIGATPQDLLAILQAMKASGALRADLEII</sequence>